<comment type="caution">
    <text evidence="1">The sequence shown here is derived from an EMBL/GenBank/DDBJ whole genome shotgun (WGS) entry which is preliminary data.</text>
</comment>
<name>A0A8J8NX09_HALGN</name>
<gene>
    <name evidence="1" type="ORF">FGO68_gene8043</name>
</gene>
<reference evidence="1" key="1">
    <citation type="submission" date="2019-06" db="EMBL/GenBank/DDBJ databases">
        <authorList>
            <person name="Zheng W."/>
        </authorList>
    </citation>
    <scope>NUCLEOTIDE SEQUENCE</scope>
    <source>
        <strain evidence="1">QDHG01</strain>
    </source>
</reference>
<accession>A0A8J8NX09</accession>
<evidence type="ECO:0000313" key="2">
    <source>
        <dbReference type="Proteomes" id="UP000785679"/>
    </source>
</evidence>
<organism evidence="1 2">
    <name type="scientific">Halteria grandinella</name>
    <dbReference type="NCBI Taxonomy" id="5974"/>
    <lineage>
        <taxon>Eukaryota</taxon>
        <taxon>Sar</taxon>
        <taxon>Alveolata</taxon>
        <taxon>Ciliophora</taxon>
        <taxon>Intramacronucleata</taxon>
        <taxon>Spirotrichea</taxon>
        <taxon>Stichotrichia</taxon>
        <taxon>Sporadotrichida</taxon>
        <taxon>Halteriidae</taxon>
        <taxon>Halteria</taxon>
    </lineage>
</organism>
<dbReference type="Proteomes" id="UP000785679">
    <property type="component" value="Unassembled WGS sequence"/>
</dbReference>
<proteinExistence type="predicted"/>
<keyword evidence="2" id="KW-1185">Reference proteome</keyword>
<sequence length="78" mass="8990">MIILLFQSGYSHLRFTQVLLFIEYLLNSHLQFLDSRIHLENFTVFVSPSFLQKVNSSNLPLPSLLSVEISSFILFGMP</sequence>
<evidence type="ECO:0000313" key="1">
    <source>
        <dbReference type="EMBL" id="TNV82738.1"/>
    </source>
</evidence>
<dbReference type="AlphaFoldDB" id="A0A8J8NX09"/>
<protein>
    <submittedName>
        <fullName evidence="1">Uncharacterized protein</fullName>
    </submittedName>
</protein>
<dbReference type="EMBL" id="RRYP01004600">
    <property type="protein sequence ID" value="TNV82738.1"/>
    <property type="molecule type" value="Genomic_DNA"/>
</dbReference>